<sequence>GSIQEDATLNHGNTSKPSRSENGWILKSSSTAKTIVNGVFELSKSDIKPGMFVTLNPERGHKDTYWIFLLTKTTKNKIEGIFIERVDDGRDVEIWEAEGVDLELYNSERNGNETYILCCRNDN</sequence>
<evidence type="ECO:0000313" key="2">
    <source>
        <dbReference type="EnsemblMetazoa" id="CLYHEMP022136.1"/>
    </source>
</evidence>
<reference evidence="2" key="1">
    <citation type="submission" date="2021-01" db="UniProtKB">
        <authorList>
            <consortium name="EnsemblMetazoa"/>
        </authorList>
    </citation>
    <scope>IDENTIFICATION</scope>
</reference>
<proteinExistence type="predicted"/>
<dbReference type="EnsemblMetazoa" id="CLYHEMT022136.1">
    <property type="protein sequence ID" value="CLYHEMP022136.1"/>
    <property type="gene ID" value="CLYHEMG022136"/>
</dbReference>
<accession>A0A7M5XE96</accession>
<evidence type="ECO:0000313" key="3">
    <source>
        <dbReference type="Proteomes" id="UP000594262"/>
    </source>
</evidence>
<name>A0A7M5XE96_9CNID</name>
<dbReference type="AlphaFoldDB" id="A0A7M5XE96"/>
<evidence type="ECO:0000256" key="1">
    <source>
        <dbReference type="SAM" id="MobiDB-lite"/>
    </source>
</evidence>
<protein>
    <submittedName>
        <fullName evidence="2">Uncharacterized protein</fullName>
    </submittedName>
</protein>
<dbReference type="Proteomes" id="UP000594262">
    <property type="component" value="Unplaced"/>
</dbReference>
<organism evidence="2 3">
    <name type="scientific">Clytia hemisphaerica</name>
    <dbReference type="NCBI Taxonomy" id="252671"/>
    <lineage>
        <taxon>Eukaryota</taxon>
        <taxon>Metazoa</taxon>
        <taxon>Cnidaria</taxon>
        <taxon>Hydrozoa</taxon>
        <taxon>Hydroidolina</taxon>
        <taxon>Leptothecata</taxon>
        <taxon>Obeliida</taxon>
        <taxon>Clytiidae</taxon>
        <taxon>Clytia</taxon>
    </lineage>
</organism>
<feature type="region of interest" description="Disordered" evidence="1">
    <location>
        <begin position="1"/>
        <end position="23"/>
    </location>
</feature>
<keyword evidence="3" id="KW-1185">Reference proteome</keyword>